<accession>A0A840Y5G5</accession>
<dbReference type="RefSeq" id="WP_184484097.1">
    <property type="nucleotide sequence ID" value="NZ_JAAEDJ010000011.1"/>
</dbReference>
<keyword evidence="2" id="KW-1185">Reference proteome</keyword>
<sequence length="208" mass="22005">MAGEAARIGPNAVTRLAEALEARRGPVRARDVFARAGLADLLEHPPERMVPEETVAALHGAMRCLLPADEARRIAADAGRRTAGYLLAHRIPCIMRVALPVLPRRIATRILLAAMARHAWTFAGSGRFEVLGGAAPRFALRGGALLRGGSADAARAYLAATFEGLFQALTGASARVGARASVSADGPVLLFDLFWTSPKAFDSTVKND</sequence>
<dbReference type="EC" id="1.-.-.-" evidence="1"/>
<gene>
    <name evidence="1" type="ORF">FHS88_001988</name>
</gene>
<organism evidence="1 2">
    <name type="scientific">Neoroseomonas alkaliterrae</name>
    <dbReference type="NCBI Taxonomy" id="1452450"/>
    <lineage>
        <taxon>Bacteria</taxon>
        <taxon>Pseudomonadati</taxon>
        <taxon>Pseudomonadota</taxon>
        <taxon>Alphaproteobacteria</taxon>
        <taxon>Acetobacterales</taxon>
        <taxon>Acetobacteraceae</taxon>
        <taxon>Neoroseomonas</taxon>
    </lineage>
</organism>
<name>A0A840Y5G5_9PROT</name>
<comment type="caution">
    <text evidence="1">The sequence shown here is derived from an EMBL/GenBank/DDBJ whole genome shotgun (WGS) entry which is preliminary data.</text>
</comment>
<evidence type="ECO:0000313" key="2">
    <source>
        <dbReference type="Proteomes" id="UP000562254"/>
    </source>
</evidence>
<dbReference type="EMBL" id="JACIJE010000005">
    <property type="protein sequence ID" value="MBB5689862.1"/>
    <property type="molecule type" value="Genomic_DNA"/>
</dbReference>
<dbReference type="AlphaFoldDB" id="A0A840Y5G5"/>
<dbReference type="GO" id="GO:0015979">
    <property type="term" value="P:photosynthesis"/>
    <property type="evidence" value="ECO:0007669"/>
    <property type="project" value="InterPro"/>
</dbReference>
<reference evidence="1 2" key="1">
    <citation type="submission" date="2020-08" db="EMBL/GenBank/DDBJ databases">
        <title>Genomic Encyclopedia of Type Strains, Phase IV (KMG-IV): sequencing the most valuable type-strain genomes for metagenomic binning, comparative biology and taxonomic classification.</title>
        <authorList>
            <person name="Goeker M."/>
        </authorList>
    </citation>
    <scope>NUCLEOTIDE SEQUENCE [LARGE SCALE GENOMIC DNA]</scope>
    <source>
        <strain evidence="1 2">DSM 25895</strain>
    </source>
</reference>
<dbReference type="InterPro" id="IPR010249">
    <property type="entry name" value="BchJ"/>
</dbReference>
<dbReference type="GO" id="GO:0030494">
    <property type="term" value="P:bacteriochlorophyll biosynthetic process"/>
    <property type="evidence" value="ECO:0007669"/>
    <property type="project" value="InterPro"/>
</dbReference>
<dbReference type="GO" id="GO:0016491">
    <property type="term" value="F:oxidoreductase activity"/>
    <property type="evidence" value="ECO:0007669"/>
    <property type="project" value="UniProtKB-KW"/>
</dbReference>
<proteinExistence type="predicted"/>
<protein>
    <submittedName>
        <fullName evidence="1">Divinyl protochlorophyllide a 8-vinyl-reductase</fullName>
        <ecNumber evidence="1">1.-.-.-</ecNumber>
    </submittedName>
</protein>
<dbReference type="Proteomes" id="UP000562254">
    <property type="component" value="Unassembled WGS sequence"/>
</dbReference>
<keyword evidence="1" id="KW-0560">Oxidoreductase</keyword>
<evidence type="ECO:0000313" key="1">
    <source>
        <dbReference type="EMBL" id="MBB5689862.1"/>
    </source>
</evidence>
<dbReference type="NCBIfam" id="TIGR02019">
    <property type="entry name" value="BchJ"/>
    <property type="match status" value="1"/>
</dbReference>